<name>L7F1X1_STRT8</name>
<proteinExistence type="predicted"/>
<evidence type="ECO:0000313" key="1">
    <source>
        <dbReference type="EMBL" id="ELP64585.1"/>
    </source>
</evidence>
<reference evidence="1 2" key="1">
    <citation type="journal article" date="2011" name="Plasmid">
        <title>Streptomyces turgidiscabies Car8 contains a modular pathogenicity island that shares virulence genes with other actinobacterial plant pathogens.</title>
        <authorList>
            <person name="Huguet-Tapia J.C."/>
            <person name="Badger J.H."/>
            <person name="Loria R."/>
            <person name="Pettis G.S."/>
        </authorList>
    </citation>
    <scope>NUCLEOTIDE SEQUENCE [LARGE SCALE GENOMIC DNA]</scope>
    <source>
        <strain evidence="1 2">Car8</strain>
    </source>
</reference>
<dbReference type="AlphaFoldDB" id="L7F1X1"/>
<dbReference type="EMBL" id="AEJB01000441">
    <property type="protein sequence ID" value="ELP64585.1"/>
    <property type="molecule type" value="Genomic_DNA"/>
</dbReference>
<keyword evidence="2" id="KW-1185">Reference proteome</keyword>
<protein>
    <submittedName>
        <fullName evidence="1">Uncharacterized protein</fullName>
    </submittedName>
</protein>
<dbReference type="Proteomes" id="UP000010931">
    <property type="component" value="Unassembled WGS sequence"/>
</dbReference>
<accession>L7F1X1</accession>
<dbReference type="STRING" id="85558.T45_04903"/>
<sequence length="89" mass="9789">MTAAWWNKVALGESAPPPEPKGIPGVAGVLEIPEREVAVLVCKQWYGVSPDDFARDLFDRGVDSAVAWLRRSYASMRERQRSAASEAKS</sequence>
<gene>
    <name evidence="1" type="ORF">STRTUCAR8_09215</name>
</gene>
<evidence type="ECO:0000313" key="2">
    <source>
        <dbReference type="Proteomes" id="UP000010931"/>
    </source>
</evidence>
<organism evidence="1 2">
    <name type="scientific">Streptomyces turgidiscabies (strain Car8)</name>
    <dbReference type="NCBI Taxonomy" id="698760"/>
    <lineage>
        <taxon>Bacteria</taxon>
        <taxon>Bacillati</taxon>
        <taxon>Actinomycetota</taxon>
        <taxon>Actinomycetes</taxon>
        <taxon>Kitasatosporales</taxon>
        <taxon>Streptomycetaceae</taxon>
        <taxon>Streptomyces</taxon>
    </lineage>
</organism>
<comment type="caution">
    <text evidence="1">The sequence shown here is derived from an EMBL/GenBank/DDBJ whole genome shotgun (WGS) entry which is preliminary data.</text>
</comment>